<sequence length="303" mass="33640">MTAKQNGNELRQRFNSDRKSSKDDLRQDAEVELKRFIETNGHFSLVRNFHLADAFTLMNGFCGAQSIFMSGRFLVTSDPKYMWYALWFPFFGAIFDMLDGKIARWRRSSSMLGQELDSLADSISFGVAPTFAAFALGLRYPLDTALLTVFVCAGVARLARFNITAANVPHDAYGKSRYFEGLPIPSSLALVGLMALSILFGRFETSNGPWVPSTTTYPYTGRFLSYLGVASGAGVPFGEFVLDLTVPVYKLLTLGDFLPQFMSLPDIAQLANSFGYIAMHKVSIIFALWSMAMVSKTLRVPKP</sequence>
<keyword evidence="11" id="KW-0443">Lipid metabolism</keyword>
<protein>
    <recommendedName>
        <fullName evidence="5">CDP-diacylglycerol--serine O-phosphatidyltransferase</fullName>
        <ecNumber evidence="4">2.7.8.8</ecNumber>
    </recommendedName>
    <alternativeName>
        <fullName evidence="15">Phosphatidylserine synthase</fullName>
    </alternativeName>
</protein>
<dbReference type="InterPro" id="IPR048254">
    <property type="entry name" value="CDP_ALCOHOL_P_TRANSF_CS"/>
</dbReference>
<keyword evidence="21" id="KW-1185">Reference proteome</keyword>
<feature type="transmembrane region" description="Helical" evidence="19">
    <location>
        <begin position="81"/>
        <end position="98"/>
    </location>
</feature>
<feature type="transmembrane region" description="Helical" evidence="19">
    <location>
        <begin position="144"/>
        <end position="163"/>
    </location>
</feature>
<evidence type="ECO:0000256" key="4">
    <source>
        <dbReference type="ARBA" id="ARBA00013174"/>
    </source>
</evidence>
<dbReference type="Pfam" id="PF01066">
    <property type="entry name" value="CDP-OH_P_transf"/>
    <property type="match status" value="1"/>
</dbReference>
<organism evidence="20 21">
    <name type="scientific">Malassezia japonica</name>
    <dbReference type="NCBI Taxonomy" id="223818"/>
    <lineage>
        <taxon>Eukaryota</taxon>
        <taxon>Fungi</taxon>
        <taxon>Dikarya</taxon>
        <taxon>Basidiomycota</taxon>
        <taxon>Ustilaginomycotina</taxon>
        <taxon>Malasseziomycetes</taxon>
        <taxon>Malasseziales</taxon>
        <taxon>Malasseziaceae</taxon>
        <taxon>Malassezia</taxon>
    </lineage>
</organism>
<dbReference type="GeneID" id="85227476"/>
<feature type="transmembrane region" description="Helical" evidence="19">
    <location>
        <begin position="184"/>
        <end position="203"/>
    </location>
</feature>
<dbReference type="InterPro" id="IPR000462">
    <property type="entry name" value="CDP-OH_P_trans"/>
</dbReference>
<keyword evidence="10 19" id="KW-1133">Transmembrane helix</keyword>
<evidence type="ECO:0000313" key="20">
    <source>
        <dbReference type="EMBL" id="WFD40834.1"/>
    </source>
</evidence>
<comment type="catalytic activity">
    <reaction evidence="1">
        <text>a CDP-1,2-diacyl-sn-glycerol + L-serine = a 1,2-diacyl-sn-glycero-3-phospho-L-serine + CMP + H(+)</text>
        <dbReference type="Rhea" id="RHEA:16913"/>
        <dbReference type="ChEBI" id="CHEBI:15378"/>
        <dbReference type="ChEBI" id="CHEBI:33384"/>
        <dbReference type="ChEBI" id="CHEBI:57262"/>
        <dbReference type="ChEBI" id="CHEBI:58332"/>
        <dbReference type="ChEBI" id="CHEBI:60377"/>
        <dbReference type="EC" id="2.7.8.8"/>
    </reaction>
</comment>
<comment type="pathway">
    <text evidence="3">Lipid metabolism.</text>
</comment>
<evidence type="ECO:0000256" key="6">
    <source>
        <dbReference type="ARBA" id="ARBA00022516"/>
    </source>
</evidence>
<evidence type="ECO:0000256" key="8">
    <source>
        <dbReference type="ARBA" id="ARBA00022692"/>
    </source>
</evidence>
<dbReference type="EMBL" id="CP119965">
    <property type="protein sequence ID" value="WFD40834.1"/>
    <property type="molecule type" value="Genomic_DNA"/>
</dbReference>
<comment type="subcellular location">
    <subcellularLocation>
        <location evidence="2">Endoplasmic reticulum membrane</location>
        <topology evidence="2">Multi-pass membrane protein</topology>
    </subcellularLocation>
</comment>
<name>A0AAF0F6I5_9BASI</name>
<dbReference type="InterPro" id="IPR050324">
    <property type="entry name" value="CDP-alcohol_PTase-I"/>
</dbReference>
<dbReference type="InterPro" id="IPR043130">
    <property type="entry name" value="CDP-OH_PTrfase_TM_dom"/>
</dbReference>
<evidence type="ECO:0000256" key="19">
    <source>
        <dbReference type="SAM" id="Phobius"/>
    </source>
</evidence>
<feature type="transmembrane region" description="Helical" evidence="19">
    <location>
        <begin position="223"/>
        <end position="249"/>
    </location>
</feature>
<evidence type="ECO:0000256" key="10">
    <source>
        <dbReference type="ARBA" id="ARBA00022989"/>
    </source>
</evidence>
<dbReference type="PANTHER" id="PTHR14269">
    <property type="entry name" value="CDP-DIACYLGLYCEROL--GLYCEROL-3-PHOSPHATE 3-PHOSPHATIDYLTRANSFERASE-RELATED"/>
    <property type="match status" value="1"/>
</dbReference>
<evidence type="ECO:0000256" key="15">
    <source>
        <dbReference type="ARBA" id="ARBA00032361"/>
    </source>
</evidence>
<dbReference type="FunFam" id="1.20.120.1760:FF:000022">
    <property type="entry name" value="CDP-diacylglycerol--serine O-phosphatidyltransferase"/>
    <property type="match status" value="1"/>
</dbReference>
<dbReference type="GO" id="GO:0005789">
    <property type="term" value="C:endoplasmic reticulum membrane"/>
    <property type="evidence" value="ECO:0007669"/>
    <property type="project" value="UniProtKB-SubCell"/>
</dbReference>
<evidence type="ECO:0000256" key="17">
    <source>
        <dbReference type="RuleBase" id="RU003750"/>
    </source>
</evidence>
<keyword evidence="9" id="KW-0256">Endoplasmic reticulum</keyword>
<gene>
    <name evidence="20" type="primary">CHO1</name>
    <name evidence="20" type="ORF">MJAP1_003825</name>
</gene>
<keyword evidence="12 19" id="KW-0472">Membrane</keyword>
<evidence type="ECO:0000256" key="3">
    <source>
        <dbReference type="ARBA" id="ARBA00005189"/>
    </source>
</evidence>
<dbReference type="RefSeq" id="XP_060123731.1">
    <property type="nucleotide sequence ID" value="XM_060267748.1"/>
</dbReference>
<keyword evidence="13" id="KW-0594">Phospholipid biosynthesis</keyword>
<dbReference type="Proteomes" id="UP001217754">
    <property type="component" value="Chromosome 8"/>
</dbReference>
<evidence type="ECO:0000256" key="14">
    <source>
        <dbReference type="ARBA" id="ARBA00023264"/>
    </source>
</evidence>
<dbReference type="GO" id="GO:0003882">
    <property type="term" value="F:CDP-diacylglycerol-serine O-phosphatidyltransferase activity"/>
    <property type="evidence" value="ECO:0007669"/>
    <property type="project" value="UniProtKB-EC"/>
</dbReference>
<comment type="pathway">
    <text evidence="16">Phospholipid metabolism; phosphatidylethanolamine biosynthesis; phosphatidylethanolamine from CDP-diacylglycerol: step 1/2.</text>
</comment>
<dbReference type="PROSITE" id="PS00379">
    <property type="entry name" value="CDP_ALCOHOL_P_TRANSF"/>
    <property type="match status" value="1"/>
</dbReference>
<proteinExistence type="inferred from homology"/>
<evidence type="ECO:0000256" key="5">
    <source>
        <dbReference type="ARBA" id="ARBA00017171"/>
    </source>
</evidence>
<dbReference type="AlphaFoldDB" id="A0AAF0F6I5"/>
<dbReference type="PANTHER" id="PTHR14269:SF61">
    <property type="entry name" value="CDP-DIACYLGLYCEROL--SERINE O-PHOSPHATIDYLTRANSFERASE"/>
    <property type="match status" value="1"/>
</dbReference>
<evidence type="ECO:0000256" key="7">
    <source>
        <dbReference type="ARBA" id="ARBA00022679"/>
    </source>
</evidence>
<feature type="compositionally biased region" description="Basic and acidic residues" evidence="18">
    <location>
        <begin position="10"/>
        <end position="25"/>
    </location>
</feature>
<evidence type="ECO:0000256" key="11">
    <source>
        <dbReference type="ARBA" id="ARBA00023098"/>
    </source>
</evidence>
<evidence type="ECO:0000256" key="2">
    <source>
        <dbReference type="ARBA" id="ARBA00004477"/>
    </source>
</evidence>
<evidence type="ECO:0000256" key="9">
    <source>
        <dbReference type="ARBA" id="ARBA00022824"/>
    </source>
</evidence>
<evidence type="ECO:0000256" key="1">
    <source>
        <dbReference type="ARBA" id="ARBA00000287"/>
    </source>
</evidence>
<evidence type="ECO:0000256" key="12">
    <source>
        <dbReference type="ARBA" id="ARBA00023136"/>
    </source>
</evidence>
<dbReference type="EC" id="2.7.8.8" evidence="4"/>
<evidence type="ECO:0000256" key="13">
    <source>
        <dbReference type="ARBA" id="ARBA00023209"/>
    </source>
</evidence>
<reference evidence="20" key="1">
    <citation type="submission" date="2023-03" db="EMBL/GenBank/DDBJ databases">
        <title>Mating type loci evolution in Malassezia.</title>
        <authorList>
            <person name="Coelho M.A."/>
        </authorList>
    </citation>
    <scope>NUCLEOTIDE SEQUENCE</scope>
    <source>
        <strain evidence="20">CBS 9431</strain>
    </source>
</reference>
<feature type="transmembrane region" description="Helical" evidence="19">
    <location>
        <begin position="270"/>
        <end position="292"/>
    </location>
</feature>
<evidence type="ECO:0000256" key="16">
    <source>
        <dbReference type="ARBA" id="ARBA00060701"/>
    </source>
</evidence>
<keyword evidence="7 17" id="KW-0808">Transferase</keyword>
<feature type="transmembrane region" description="Helical" evidence="19">
    <location>
        <begin position="119"/>
        <end position="138"/>
    </location>
</feature>
<keyword evidence="8 19" id="KW-0812">Transmembrane</keyword>
<comment type="similarity">
    <text evidence="17">Belongs to the CDP-alcohol phosphatidyltransferase class-I family.</text>
</comment>
<keyword evidence="14" id="KW-1208">Phospholipid metabolism</keyword>
<dbReference type="GO" id="GO:0006659">
    <property type="term" value="P:phosphatidylserine biosynthetic process"/>
    <property type="evidence" value="ECO:0007669"/>
    <property type="project" value="UniProtKB-ARBA"/>
</dbReference>
<evidence type="ECO:0000256" key="18">
    <source>
        <dbReference type="SAM" id="MobiDB-lite"/>
    </source>
</evidence>
<feature type="region of interest" description="Disordered" evidence="18">
    <location>
        <begin position="1"/>
        <end position="25"/>
    </location>
</feature>
<accession>A0AAF0F6I5</accession>
<keyword evidence="6" id="KW-0444">Lipid biosynthesis</keyword>
<dbReference type="Gene3D" id="1.20.120.1760">
    <property type="match status" value="1"/>
</dbReference>
<evidence type="ECO:0000313" key="21">
    <source>
        <dbReference type="Proteomes" id="UP001217754"/>
    </source>
</evidence>